<evidence type="ECO:0008006" key="4">
    <source>
        <dbReference type="Google" id="ProtNLM"/>
    </source>
</evidence>
<evidence type="ECO:0000256" key="1">
    <source>
        <dbReference type="SAM" id="Phobius"/>
    </source>
</evidence>
<organism evidence="2 3">
    <name type="scientific">Mycobacterium rhizamassiliense</name>
    <dbReference type="NCBI Taxonomy" id="1841860"/>
    <lineage>
        <taxon>Bacteria</taxon>
        <taxon>Bacillati</taxon>
        <taxon>Actinomycetota</taxon>
        <taxon>Actinomycetes</taxon>
        <taxon>Mycobacteriales</taxon>
        <taxon>Mycobacteriaceae</taxon>
        <taxon>Mycobacterium</taxon>
    </lineage>
</organism>
<keyword evidence="3" id="KW-1185">Reference proteome</keyword>
<feature type="transmembrane region" description="Helical" evidence="1">
    <location>
        <begin position="57"/>
        <end position="77"/>
    </location>
</feature>
<dbReference type="STRING" id="1841860.GCA_900157375_03050"/>
<sequence>MAATSRATAAWNTLGYLVYAALVVVGALEVYLSFFFAMSTDGCHDAACDSSYHVWPAMVFVWVGVGAVLLLTLVVMLRNSSRGKVVAGWPLVGLLCLGFVYVIADAILH</sequence>
<dbReference type="Proteomes" id="UP000240988">
    <property type="component" value="Unassembled WGS sequence"/>
</dbReference>
<protein>
    <recommendedName>
        <fullName evidence="4">Integral membrane protein</fullName>
    </recommendedName>
</protein>
<keyword evidence="1" id="KW-1133">Transmembrane helix</keyword>
<accession>A0A2U3NUN6</accession>
<reference evidence="2 3" key="1">
    <citation type="submission" date="2017-01" db="EMBL/GenBank/DDBJ databases">
        <authorList>
            <consortium name="Urmite Genomes"/>
        </authorList>
    </citation>
    <scope>NUCLEOTIDE SEQUENCE [LARGE SCALE GENOMIC DNA]</scope>
    <source>
        <strain evidence="2 3">AB57</strain>
    </source>
</reference>
<name>A0A2U3NUN6_9MYCO</name>
<dbReference type="EMBL" id="FUFA01000004">
    <property type="protein sequence ID" value="SPM35226.1"/>
    <property type="molecule type" value="Genomic_DNA"/>
</dbReference>
<feature type="transmembrane region" description="Helical" evidence="1">
    <location>
        <begin position="16"/>
        <end position="37"/>
    </location>
</feature>
<proteinExistence type="predicted"/>
<feature type="transmembrane region" description="Helical" evidence="1">
    <location>
        <begin position="89"/>
        <end position="108"/>
    </location>
</feature>
<dbReference type="OrthoDB" id="4741153at2"/>
<gene>
    <name evidence="2" type="ORF">MRAB57_3048</name>
</gene>
<dbReference type="RefSeq" id="WP_077088101.1">
    <property type="nucleotide sequence ID" value="NZ_LT721901.1"/>
</dbReference>
<evidence type="ECO:0000313" key="3">
    <source>
        <dbReference type="Proteomes" id="UP000240988"/>
    </source>
</evidence>
<keyword evidence="1" id="KW-0812">Transmembrane</keyword>
<evidence type="ECO:0000313" key="2">
    <source>
        <dbReference type="EMBL" id="SPM35226.1"/>
    </source>
</evidence>
<keyword evidence="1" id="KW-0472">Membrane</keyword>
<dbReference type="AlphaFoldDB" id="A0A2U3NUN6"/>